<dbReference type="PANTHER" id="PTHR11556">
    <property type="entry name" value="FRUCTOSE-1,6-BISPHOSPHATASE-RELATED"/>
    <property type="match status" value="1"/>
</dbReference>
<dbReference type="EC" id="3.1.3.11" evidence="7"/>
<dbReference type="PANTHER" id="PTHR11556:SF35">
    <property type="entry name" value="SEDOHEPTULOSE-1,7-BISPHOSPHATASE, CHLOROPLASTIC"/>
    <property type="match status" value="1"/>
</dbReference>
<dbReference type="GO" id="GO:0042132">
    <property type="term" value="F:fructose 1,6-bisphosphate 1-phosphatase activity"/>
    <property type="evidence" value="ECO:0007669"/>
    <property type="project" value="UniProtKB-EC"/>
</dbReference>
<comment type="pathway">
    <text evidence="6">Carbohydrate biosynthesis.</text>
</comment>
<dbReference type="CDD" id="cd00354">
    <property type="entry name" value="FBPase"/>
    <property type="match status" value="1"/>
</dbReference>
<dbReference type="EMBL" id="WTVN01000021">
    <property type="protein sequence ID" value="NMG44866.1"/>
    <property type="molecule type" value="Genomic_DNA"/>
</dbReference>
<keyword evidence="7" id="KW-0479">Metal-binding</keyword>
<dbReference type="RefSeq" id="WP_169256713.1">
    <property type="nucleotide sequence ID" value="NZ_WTVN01000021.1"/>
</dbReference>
<evidence type="ECO:0000256" key="5">
    <source>
        <dbReference type="ARBA" id="ARBA00023277"/>
    </source>
</evidence>
<feature type="binding site" evidence="7">
    <location>
        <position position="90"/>
    </location>
    <ligand>
        <name>Mg(2+)</name>
        <dbReference type="ChEBI" id="CHEBI:18420"/>
        <label>1</label>
    </ligand>
</feature>
<protein>
    <recommendedName>
        <fullName evidence="7">Fructose-1,6-bisphosphatase class 1</fullName>
        <shortName evidence="7">FBPase class 1</shortName>
        <ecNumber evidence="7">3.1.3.11</ecNumber>
    </recommendedName>
    <alternativeName>
        <fullName evidence="7">D-fructose-1,6-bisphosphate 1-phosphohydrolase class 1</fullName>
    </alternativeName>
</protein>
<dbReference type="HAMAP" id="MF_01855">
    <property type="entry name" value="FBPase_class1"/>
    <property type="match status" value="1"/>
</dbReference>
<feature type="binding site" evidence="7">
    <location>
        <position position="115"/>
    </location>
    <ligand>
        <name>Mg(2+)</name>
        <dbReference type="ChEBI" id="CHEBI:18420"/>
        <label>2</label>
    </ligand>
</feature>
<evidence type="ECO:0000256" key="4">
    <source>
        <dbReference type="ARBA" id="ARBA00022801"/>
    </source>
</evidence>
<feature type="domain" description="Fructose-1-6-bisphosphatase class 1 C-terminal" evidence="10">
    <location>
        <begin position="197"/>
        <end position="330"/>
    </location>
</feature>
<dbReference type="NCBIfam" id="NF006780">
    <property type="entry name" value="PRK09293.1-4"/>
    <property type="match status" value="1"/>
</dbReference>
<evidence type="ECO:0000256" key="8">
    <source>
        <dbReference type="RuleBase" id="RU000508"/>
    </source>
</evidence>
<reference evidence="11 12" key="1">
    <citation type="submission" date="2019-12" db="EMBL/GenBank/DDBJ databases">
        <title>Comparative genomics gives insights into the taxonomy of the Azoarcus-Aromatoleum group and reveals separate origins of nif in the plant-associated Azoarcus and non-plant-associated Aromatoleum sub-groups.</title>
        <authorList>
            <person name="Lafos M."/>
            <person name="Maluk M."/>
            <person name="Batista M."/>
            <person name="Junghare M."/>
            <person name="Carmona M."/>
            <person name="Faoro H."/>
            <person name="Cruz L.M."/>
            <person name="Battistoni F."/>
            <person name="De Souza E."/>
            <person name="Pedrosa F."/>
            <person name="Chen W.-M."/>
            <person name="Poole P.S."/>
            <person name="Dixon R.A."/>
            <person name="James E.K."/>
        </authorList>
    </citation>
    <scope>NUCLEOTIDE SEQUENCE [LARGE SCALE GENOMIC DNA]</scope>
    <source>
        <strain evidence="11 12">Td21</strain>
    </source>
</reference>
<dbReference type="Proteomes" id="UP000623795">
    <property type="component" value="Unassembled WGS sequence"/>
</dbReference>
<dbReference type="PIRSF" id="PIRSF500210">
    <property type="entry name" value="FBPtase"/>
    <property type="match status" value="1"/>
</dbReference>
<dbReference type="PIRSF" id="PIRSF000904">
    <property type="entry name" value="FBPtase_SBPase"/>
    <property type="match status" value="1"/>
</dbReference>
<keyword evidence="4 7" id="KW-0378">Hydrolase</keyword>
<feature type="binding site" evidence="7">
    <location>
        <position position="279"/>
    </location>
    <ligand>
        <name>Mg(2+)</name>
        <dbReference type="ChEBI" id="CHEBI:18420"/>
        <label>2</label>
    </ligand>
</feature>
<comment type="cofactor">
    <cofactor evidence="7">
        <name>Mg(2+)</name>
        <dbReference type="ChEBI" id="CHEBI:18420"/>
    </cofactor>
    <text evidence="7">Binds 2 magnesium ions per subunit.</text>
</comment>
<evidence type="ECO:0000256" key="3">
    <source>
        <dbReference type="ARBA" id="ARBA00022490"/>
    </source>
</evidence>
<gene>
    <name evidence="7" type="primary">fbp</name>
    <name evidence="11" type="ORF">GPA22_14155</name>
</gene>
<dbReference type="Pfam" id="PF18913">
    <property type="entry name" value="FBPase_C"/>
    <property type="match status" value="1"/>
</dbReference>
<keyword evidence="3 7" id="KW-0963">Cytoplasm</keyword>
<dbReference type="PRINTS" id="PR00115">
    <property type="entry name" value="F16BPHPHTASE"/>
</dbReference>
<dbReference type="InterPro" id="IPR028343">
    <property type="entry name" value="FBPtase"/>
</dbReference>
<dbReference type="SUPFAM" id="SSF56655">
    <property type="entry name" value="Carbohydrate phosphatase"/>
    <property type="match status" value="1"/>
</dbReference>
<dbReference type="NCBIfam" id="NF006778">
    <property type="entry name" value="PRK09293.1-1"/>
    <property type="match status" value="1"/>
</dbReference>
<dbReference type="InterPro" id="IPR044015">
    <property type="entry name" value="FBPase_C_dom"/>
</dbReference>
<dbReference type="InterPro" id="IPR033391">
    <property type="entry name" value="FBPase_N"/>
</dbReference>
<comment type="similarity">
    <text evidence="2 7 8">Belongs to the FBPase class 1 family.</text>
</comment>
<feature type="binding site" evidence="7">
    <location>
        <position position="112"/>
    </location>
    <ligand>
        <name>Mg(2+)</name>
        <dbReference type="ChEBI" id="CHEBI:18420"/>
        <label>2</label>
    </ligand>
</feature>
<dbReference type="Gene3D" id="3.30.540.10">
    <property type="entry name" value="Fructose-1,6-Bisphosphatase, subunit A, domain 1"/>
    <property type="match status" value="1"/>
</dbReference>
<evidence type="ECO:0000256" key="6">
    <source>
        <dbReference type="ARBA" id="ARBA00024331"/>
    </source>
</evidence>
<feature type="binding site" evidence="7">
    <location>
        <position position="112"/>
    </location>
    <ligand>
        <name>Mg(2+)</name>
        <dbReference type="ChEBI" id="CHEBI:18420"/>
        <label>1</label>
    </ligand>
</feature>
<sequence length="333" mass="36532">MRRVTLTQFLIEQQRAGRTTPELRLLIEVVARAVKAISVNVSKGALAGVLGEAGTDNVQGEAQKKLDVIANEILLQANEWGGHLAAMASEEVEEVHQIPFDYPKGGYLLLFDPLDGSSNIDVNISVGTIFSVLRNPEGEGEPTEQNFLQPGREQVAAGYALYGPSTLLILTVGNGVHGFTLDREMGSFIYTHPFMTVPSETQEFAINASNARFWEPPVQRYVAELQAGKTGPRGKDFNMRWVASMVADVHRILTRGGVFMYPLDEKCRDKGGKLRLMYEANPMAMIVEQAGGAATTGRERILDVQPSKLHQRVPVVLGSAAEVERVTKYHLEA</sequence>
<dbReference type="Pfam" id="PF00316">
    <property type="entry name" value="FBPase"/>
    <property type="match status" value="1"/>
</dbReference>
<comment type="catalytic activity">
    <reaction evidence="1 7">
        <text>beta-D-fructose 1,6-bisphosphate + H2O = beta-D-fructose 6-phosphate + phosphate</text>
        <dbReference type="Rhea" id="RHEA:11064"/>
        <dbReference type="ChEBI" id="CHEBI:15377"/>
        <dbReference type="ChEBI" id="CHEBI:32966"/>
        <dbReference type="ChEBI" id="CHEBI:43474"/>
        <dbReference type="ChEBI" id="CHEBI:57634"/>
        <dbReference type="EC" id="3.1.3.11"/>
    </reaction>
</comment>
<evidence type="ECO:0000259" key="9">
    <source>
        <dbReference type="Pfam" id="PF00316"/>
    </source>
</evidence>
<keyword evidence="7" id="KW-0460">Magnesium</keyword>
<feature type="binding site" evidence="7">
    <location>
        <position position="207"/>
    </location>
    <ligand>
        <name>substrate</name>
    </ligand>
</feature>
<comment type="caution">
    <text evidence="7">Lacks conserved residue(s) required for the propagation of feature annotation.</text>
</comment>
<feature type="binding site" evidence="7">
    <location>
        <position position="114"/>
    </location>
    <ligand>
        <name>Mg(2+)</name>
        <dbReference type="ChEBI" id="CHEBI:18420"/>
        <label>1</label>
    </ligand>
</feature>
<name>A0ABX1PZL5_9RHOO</name>
<keyword evidence="5 7" id="KW-0119">Carbohydrate metabolism</keyword>
<evidence type="ECO:0000313" key="11">
    <source>
        <dbReference type="EMBL" id="NMG44866.1"/>
    </source>
</evidence>
<dbReference type="Gene3D" id="3.40.190.80">
    <property type="match status" value="1"/>
</dbReference>
<feature type="binding site" evidence="7">
    <location>
        <begin position="115"/>
        <end position="118"/>
    </location>
    <ligand>
        <name>substrate</name>
    </ligand>
</feature>
<dbReference type="InterPro" id="IPR000146">
    <property type="entry name" value="FBPase_class-1"/>
</dbReference>
<evidence type="ECO:0000256" key="7">
    <source>
        <dbReference type="HAMAP-Rule" id="MF_01855"/>
    </source>
</evidence>
<keyword evidence="12" id="KW-1185">Reference proteome</keyword>
<dbReference type="NCBIfam" id="NF006779">
    <property type="entry name" value="PRK09293.1-3"/>
    <property type="match status" value="1"/>
</dbReference>
<organism evidence="11 12">
    <name type="scientific">Aromatoleum toluvorans</name>
    <dbReference type="NCBI Taxonomy" id="92002"/>
    <lineage>
        <taxon>Bacteria</taxon>
        <taxon>Pseudomonadati</taxon>
        <taxon>Pseudomonadota</taxon>
        <taxon>Betaproteobacteria</taxon>
        <taxon>Rhodocyclales</taxon>
        <taxon>Rhodocyclaceae</taxon>
        <taxon>Aromatoleum</taxon>
    </lineage>
</organism>
<comment type="caution">
    <text evidence="11">The sequence shown here is derived from an EMBL/GenBank/DDBJ whole genome shotgun (WGS) entry which is preliminary data.</text>
</comment>
<evidence type="ECO:0000256" key="2">
    <source>
        <dbReference type="ARBA" id="ARBA00010941"/>
    </source>
</evidence>
<proteinExistence type="inferred from homology"/>
<evidence type="ECO:0000256" key="1">
    <source>
        <dbReference type="ARBA" id="ARBA00001273"/>
    </source>
</evidence>
<feature type="binding site" evidence="7">
    <location>
        <position position="273"/>
    </location>
    <ligand>
        <name>substrate</name>
    </ligand>
</feature>
<accession>A0ABX1PZL5</accession>
<evidence type="ECO:0000259" key="10">
    <source>
        <dbReference type="Pfam" id="PF18913"/>
    </source>
</evidence>
<comment type="subunit">
    <text evidence="7">Homotetramer.</text>
</comment>
<comment type="subcellular location">
    <subcellularLocation>
        <location evidence="7">Cytoplasm</location>
    </subcellularLocation>
</comment>
<evidence type="ECO:0000313" key="12">
    <source>
        <dbReference type="Proteomes" id="UP000623795"/>
    </source>
</evidence>
<feature type="domain" description="Fructose-1-6-bisphosphatase class I N-terminal" evidence="9">
    <location>
        <begin position="5"/>
        <end position="193"/>
    </location>
</feature>